<dbReference type="InterPro" id="IPR036291">
    <property type="entry name" value="NAD(P)-bd_dom_sf"/>
</dbReference>
<dbReference type="PRINTS" id="PR00080">
    <property type="entry name" value="SDRFAMILY"/>
</dbReference>
<accession>A0A1G7DQQ2</accession>
<dbReference type="SUPFAM" id="SSF51735">
    <property type="entry name" value="NAD(P)-binding Rossmann-fold domains"/>
    <property type="match status" value="1"/>
</dbReference>
<evidence type="ECO:0000313" key="4">
    <source>
        <dbReference type="EMBL" id="SDE53817.1"/>
    </source>
</evidence>
<feature type="compositionally biased region" description="Polar residues" evidence="3">
    <location>
        <begin position="1"/>
        <end position="16"/>
    </location>
</feature>
<dbReference type="NCBIfam" id="NF005559">
    <property type="entry name" value="PRK07231.1"/>
    <property type="match status" value="1"/>
</dbReference>
<gene>
    <name evidence="4" type="ORF">SAMN04489747_3679</name>
</gene>
<reference evidence="4 5" key="1">
    <citation type="submission" date="2016-10" db="EMBL/GenBank/DDBJ databases">
        <authorList>
            <person name="de Groot N.N."/>
        </authorList>
    </citation>
    <scope>NUCLEOTIDE SEQUENCE [LARGE SCALE GENOMIC DNA]</scope>
    <source>
        <strain evidence="4 5">MON 2.2</strain>
    </source>
</reference>
<feature type="region of interest" description="Disordered" evidence="3">
    <location>
        <begin position="1"/>
        <end position="26"/>
    </location>
</feature>
<evidence type="ECO:0000313" key="5">
    <source>
        <dbReference type="Proteomes" id="UP000198546"/>
    </source>
</evidence>
<comment type="similarity">
    <text evidence="1">Belongs to the short-chain dehydrogenases/reductases (SDR) family.</text>
</comment>
<dbReference type="Proteomes" id="UP000198546">
    <property type="component" value="Chromosome i"/>
</dbReference>
<evidence type="ECO:0000256" key="3">
    <source>
        <dbReference type="SAM" id="MobiDB-lite"/>
    </source>
</evidence>
<dbReference type="PROSITE" id="PS00061">
    <property type="entry name" value="ADH_SHORT"/>
    <property type="match status" value="1"/>
</dbReference>
<dbReference type="RefSeq" id="WP_269457572.1">
    <property type="nucleotide sequence ID" value="NZ_LT629688.1"/>
</dbReference>
<dbReference type="InterPro" id="IPR002347">
    <property type="entry name" value="SDR_fam"/>
</dbReference>
<name>A0A1G7DQQ2_9ACTN</name>
<proteinExistence type="inferred from homology"/>
<organism evidence="4 5">
    <name type="scientific">Auraticoccus monumenti</name>
    <dbReference type="NCBI Taxonomy" id="675864"/>
    <lineage>
        <taxon>Bacteria</taxon>
        <taxon>Bacillati</taxon>
        <taxon>Actinomycetota</taxon>
        <taxon>Actinomycetes</taxon>
        <taxon>Propionibacteriales</taxon>
        <taxon>Propionibacteriaceae</taxon>
        <taxon>Auraticoccus</taxon>
    </lineage>
</organism>
<dbReference type="GO" id="GO:0016614">
    <property type="term" value="F:oxidoreductase activity, acting on CH-OH group of donors"/>
    <property type="evidence" value="ECO:0007669"/>
    <property type="project" value="UniProtKB-ARBA"/>
</dbReference>
<keyword evidence="5" id="KW-1185">Reference proteome</keyword>
<evidence type="ECO:0000256" key="2">
    <source>
        <dbReference type="ARBA" id="ARBA00023002"/>
    </source>
</evidence>
<dbReference type="STRING" id="675864.SAMN04489747_3679"/>
<dbReference type="FunFam" id="3.40.50.720:FF:000084">
    <property type="entry name" value="Short-chain dehydrogenase reductase"/>
    <property type="match status" value="1"/>
</dbReference>
<keyword evidence="2" id="KW-0560">Oxidoreductase</keyword>
<dbReference type="AlphaFoldDB" id="A0A1G7DQQ2"/>
<evidence type="ECO:0008006" key="6">
    <source>
        <dbReference type="Google" id="ProtNLM"/>
    </source>
</evidence>
<dbReference type="PANTHER" id="PTHR48107:SF16">
    <property type="entry name" value="NADPH-DEPENDENT ALDEHYDE REDUCTASE 1, CHLOROPLASTIC"/>
    <property type="match status" value="1"/>
</dbReference>
<protein>
    <recommendedName>
        <fullName evidence="6">NAD(P)-dependent dehydrogenase, short-chain alcohol dehydrogenase family</fullName>
    </recommendedName>
</protein>
<dbReference type="EMBL" id="LT629688">
    <property type="protein sequence ID" value="SDE53817.1"/>
    <property type="molecule type" value="Genomic_DNA"/>
</dbReference>
<dbReference type="InterPro" id="IPR020904">
    <property type="entry name" value="Sc_DH/Rdtase_CS"/>
</dbReference>
<dbReference type="Pfam" id="PF13561">
    <property type="entry name" value="adh_short_C2"/>
    <property type="match status" value="1"/>
</dbReference>
<dbReference type="PANTHER" id="PTHR48107">
    <property type="entry name" value="NADPH-DEPENDENT ALDEHYDE REDUCTASE-LIKE PROTEIN, CHLOROPLASTIC-RELATED"/>
    <property type="match status" value="1"/>
</dbReference>
<sequence>MNQPRQQQTPPGSQAQMDPVPDCGEESYVGHGRLEGRRALITGADSGIGRAVAIAFAREGADVVISYLSEDEDARSTAEHVEQAGRKAVLVPGDLSDPAHCRSLVSRAVDELGGLDIVVNNAAYQMTHETLEEVSDEEWDFTVATNISAMFHITKAALPHLEAGASIINSSSVNSDQPSPTLAPYAMTKAAIANFSASMAQLLGERGIRVNSVAPGPIWTPLIPSTMPEEKVEQFGTDTPLGRVGQPAELAPVYVLLASDDGSYISGARVAVTGGRPIL</sequence>
<evidence type="ECO:0000256" key="1">
    <source>
        <dbReference type="ARBA" id="ARBA00006484"/>
    </source>
</evidence>
<dbReference type="PRINTS" id="PR00081">
    <property type="entry name" value="GDHRDH"/>
</dbReference>
<dbReference type="Gene3D" id="3.40.50.720">
    <property type="entry name" value="NAD(P)-binding Rossmann-like Domain"/>
    <property type="match status" value="1"/>
</dbReference>